<evidence type="ECO:0000256" key="7">
    <source>
        <dbReference type="ARBA" id="ARBA00022840"/>
    </source>
</evidence>
<evidence type="ECO:0000256" key="2">
    <source>
        <dbReference type="ARBA" id="ARBA00012323"/>
    </source>
</evidence>
<dbReference type="Pfam" id="PF00480">
    <property type="entry name" value="ROK"/>
    <property type="match status" value="1"/>
</dbReference>
<dbReference type="EMBL" id="DVOS01000060">
    <property type="protein sequence ID" value="HIV23750.1"/>
    <property type="molecule type" value="Genomic_DNA"/>
</dbReference>
<dbReference type="InterPro" id="IPR049874">
    <property type="entry name" value="ROK_cs"/>
</dbReference>
<dbReference type="PANTHER" id="PTHR18964">
    <property type="entry name" value="ROK (REPRESSOR, ORF, KINASE) FAMILY"/>
    <property type="match status" value="1"/>
</dbReference>
<organism evidence="9 10">
    <name type="scientific">Candidatus Merdiplasma excrementigallinarum</name>
    <dbReference type="NCBI Taxonomy" id="2840864"/>
    <lineage>
        <taxon>Bacteria</taxon>
        <taxon>Bacillati</taxon>
        <taxon>Bacillota</taxon>
        <taxon>Clostridia</taxon>
        <taxon>Lachnospirales</taxon>
        <taxon>Lachnospiraceae</taxon>
        <taxon>Lachnospiraceae incertae sedis</taxon>
        <taxon>Candidatus Merdiplasma</taxon>
    </lineage>
</organism>
<keyword evidence="4 9" id="KW-0808">Transferase</keyword>
<evidence type="ECO:0000256" key="8">
    <source>
        <dbReference type="ARBA" id="ARBA00032386"/>
    </source>
</evidence>
<dbReference type="InterPro" id="IPR004654">
    <property type="entry name" value="ROK_glcA"/>
</dbReference>
<evidence type="ECO:0000256" key="6">
    <source>
        <dbReference type="ARBA" id="ARBA00022777"/>
    </source>
</evidence>
<evidence type="ECO:0000256" key="1">
    <source>
        <dbReference type="ARBA" id="ARBA00006479"/>
    </source>
</evidence>
<dbReference type="InterPro" id="IPR043129">
    <property type="entry name" value="ATPase_NBD"/>
</dbReference>
<sequence>MKKYCLGIDIGGTSIKSGLFDRQGVLLEKWSIPTRIEENGKHIIGDIKDSTDRKLESLGLDPGQLSGAGVGVPGQVSRQGEVLFAENLGWYHVPLTEELTRQLGMPVRTENDANLAALGEMWKGSGSRCSNLLFVTLGTGIGCGIVADGRILTGAAGAAGEIGHIHIEDRMTEKCNCGKSGCLEQLASGTGLRRMGEWALASSNEPSLLREGEVSARTIFEAAAAGDSLAVRVAEQFGEYLGKALAICTCVLNPQAVLIGGGVSKAGEIVLDYIRKHYRKYAYPPCENTDFRLAALGGDAGIYGGARLMIEGGA</sequence>
<keyword evidence="6" id="KW-0418">Kinase</keyword>
<reference evidence="9" key="1">
    <citation type="submission" date="2020-10" db="EMBL/GenBank/DDBJ databases">
        <authorList>
            <person name="Gilroy R."/>
        </authorList>
    </citation>
    <scope>NUCLEOTIDE SEQUENCE</scope>
    <source>
        <strain evidence="9">ChiBcec6-7307</strain>
    </source>
</reference>
<evidence type="ECO:0000313" key="9">
    <source>
        <dbReference type="EMBL" id="HIV23750.1"/>
    </source>
</evidence>
<dbReference type="GO" id="GO:0005524">
    <property type="term" value="F:ATP binding"/>
    <property type="evidence" value="ECO:0007669"/>
    <property type="project" value="UniProtKB-KW"/>
</dbReference>
<dbReference type="AlphaFoldDB" id="A0A9D1P0P2"/>
<reference evidence="9" key="2">
    <citation type="journal article" date="2021" name="PeerJ">
        <title>Extensive microbial diversity within the chicken gut microbiome revealed by metagenomics and culture.</title>
        <authorList>
            <person name="Gilroy R."/>
            <person name="Ravi A."/>
            <person name="Getino M."/>
            <person name="Pursley I."/>
            <person name="Horton D.L."/>
            <person name="Alikhan N.F."/>
            <person name="Baker D."/>
            <person name="Gharbi K."/>
            <person name="Hall N."/>
            <person name="Watson M."/>
            <person name="Adriaenssens E.M."/>
            <person name="Foster-Nyarko E."/>
            <person name="Jarju S."/>
            <person name="Secka A."/>
            <person name="Antonio M."/>
            <person name="Oren A."/>
            <person name="Chaudhuri R.R."/>
            <person name="La Ragione R."/>
            <person name="Hildebrand F."/>
            <person name="Pallen M.J."/>
        </authorList>
    </citation>
    <scope>NUCLEOTIDE SEQUENCE</scope>
    <source>
        <strain evidence="9">ChiBcec6-7307</strain>
    </source>
</reference>
<dbReference type="PROSITE" id="PS01125">
    <property type="entry name" value="ROK"/>
    <property type="match status" value="1"/>
</dbReference>
<name>A0A9D1P0P2_9FIRM</name>
<gene>
    <name evidence="9" type="ORF">IAC80_07390</name>
</gene>
<proteinExistence type="inferred from homology"/>
<comment type="caution">
    <text evidence="9">The sequence shown here is derived from an EMBL/GenBank/DDBJ whole genome shotgun (WGS) entry which is preliminary data.</text>
</comment>
<dbReference type="InterPro" id="IPR000600">
    <property type="entry name" value="ROK"/>
</dbReference>
<dbReference type="GO" id="GO:0006096">
    <property type="term" value="P:glycolytic process"/>
    <property type="evidence" value="ECO:0007669"/>
    <property type="project" value="InterPro"/>
</dbReference>
<dbReference type="Gene3D" id="3.30.420.40">
    <property type="match status" value="2"/>
</dbReference>
<keyword evidence="7" id="KW-0067">ATP-binding</keyword>
<dbReference type="EC" id="2.7.1.2" evidence="2"/>
<keyword evidence="5" id="KW-0547">Nucleotide-binding</keyword>
<dbReference type="NCBIfam" id="TIGR00744">
    <property type="entry name" value="ROK_glcA_fam"/>
    <property type="match status" value="1"/>
</dbReference>
<comment type="similarity">
    <text evidence="1">Belongs to the ROK (NagC/XylR) family.</text>
</comment>
<protein>
    <recommendedName>
        <fullName evidence="3">Glucokinase</fullName>
        <ecNumber evidence="2">2.7.1.2</ecNumber>
    </recommendedName>
    <alternativeName>
        <fullName evidence="8">Glucose kinase</fullName>
    </alternativeName>
</protein>
<dbReference type="Proteomes" id="UP000886889">
    <property type="component" value="Unassembled WGS sequence"/>
</dbReference>
<dbReference type="PANTHER" id="PTHR18964:SF149">
    <property type="entry name" value="BIFUNCTIONAL UDP-N-ACETYLGLUCOSAMINE 2-EPIMERASE_N-ACETYLMANNOSAMINE KINASE"/>
    <property type="match status" value="1"/>
</dbReference>
<dbReference type="GO" id="GO:0004340">
    <property type="term" value="F:glucokinase activity"/>
    <property type="evidence" value="ECO:0007669"/>
    <property type="project" value="UniProtKB-EC"/>
</dbReference>
<accession>A0A9D1P0P2</accession>
<evidence type="ECO:0000313" key="10">
    <source>
        <dbReference type="Proteomes" id="UP000886889"/>
    </source>
</evidence>
<evidence type="ECO:0000256" key="3">
    <source>
        <dbReference type="ARBA" id="ARBA00014701"/>
    </source>
</evidence>
<dbReference type="GO" id="GO:0005737">
    <property type="term" value="C:cytoplasm"/>
    <property type="evidence" value="ECO:0007669"/>
    <property type="project" value="InterPro"/>
</dbReference>
<evidence type="ECO:0000256" key="4">
    <source>
        <dbReference type="ARBA" id="ARBA00022679"/>
    </source>
</evidence>
<evidence type="ECO:0000256" key="5">
    <source>
        <dbReference type="ARBA" id="ARBA00022741"/>
    </source>
</evidence>
<dbReference type="SUPFAM" id="SSF53067">
    <property type="entry name" value="Actin-like ATPase domain"/>
    <property type="match status" value="1"/>
</dbReference>